<keyword evidence="5 6" id="KW-0472">Membrane</keyword>
<accession>A0ABV8B2V1</accession>
<keyword evidence="3 6" id="KW-0812">Transmembrane</keyword>
<dbReference type="Proteomes" id="UP001595752">
    <property type="component" value="Unassembled WGS sequence"/>
</dbReference>
<evidence type="ECO:0000256" key="3">
    <source>
        <dbReference type="ARBA" id="ARBA00022692"/>
    </source>
</evidence>
<evidence type="ECO:0000256" key="2">
    <source>
        <dbReference type="ARBA" id="ARBA00009477"/>
    </source>
</evidence>
<dbReference type="Gene3D" id="2.40.30.170">
    <property type="match status" value="1"/>
</dbReference>
<feature type="domain" description="Multidrug resistance protein MdtA-like barrel-sandwich hybrid" evidence="7">
    <location>
        <begin position="46"/>
        <end position="119"/>
    </location>
</feature>
<dbReference type="PANTHER" id="PTHR30386">
    <property type="entry name" value="MEMBRANE FUSION SUBUNIT OF EMRAB-TOLC MULTIDRUG EFFLUX PUMP"/>
    <property type="match status" value="1"/>
</dbReference>
<feature type="transmembrane region" description="Helical" evidence="6">
    <location>
        <begin position="5"/>
        <end position="26"/>
    </location>
</feature>
<dbReference type="SUPFAM" id="SSF51230">
    <property type="entry name" value="Single hybrid motif"/>
    <property type="match status" value="1"/>
</dbReference>
<evidence type="ECO:0000256" key="5">
    <source>
        <dbReference type="ARBA" id="ARBA00023136"/>
    </source>
</evidence>
<dbReference type="PANTHER" id="PTHR30386:SF26">
    <property type="entry name" value="TRANSPORT PROTEIN COMB"/>
    <property type="match status" value="1"/>
</dbReference>
<gene>
    <name evidence="9" type="ORF">ACFOU2_08340</name>
</gene>
<evidence type="ECO:0000256" key="6">
    <source>
        <dbReference type="SAM" id="Phobius"/>
    </source>
</evidence>
<evidence type="ECO:0000313" key="10">
    <source>
        <dbReference type="Proteomes" id="UP001595752"/>
    </source>
</evidence>
<reference evidence="10" key="1">
    <citation type="journal article" date="2019" name="Int. J. Syst. Evol. Microbiol.">
        <title>The Global Catalogue of Microorganisms (GCM) 10K type strain sequencing project: providing services to taxonomists for standard genome sequencing and annotation.</title>
        <authorList>
            <consortium name="The Broad Institute Genomics Platform"/>
            <consortium name="The Broad Institute Genome Sequencing Center for Infectious Disease"/>
            <person name="Wu L."/>
            <person name="Ma J."/>
        </authorList>
    </citation>
    <scope>NUCLEOTIDE SEQUENCE [LARGE SCALE GENOMIC DNA]</scope>
    <source>
        <strain evidence="10">CCUG 61889</strain>
    </source>
</reference>
<dbReference type="RefSeq" id="WP_377914065.1">
    <property type="nucleotide sequence ID" value="NZ_JBHRZT010000032.1"/>
</dbReference>
<evidence type="ECO:0000256" key="4">
    <source>
        <dbReference type="ARBA" id="ARBA00022989"/>
    </source>
</evidence>
<evidence type="ECO:0000259" key="8">
    <source>
        <dbReference type="Pfam" id="PF25990"/>
    </source>
</evidence>
<keyword evidence="4 6" id="KW-1133">Transmembrane helix</keyword>
<comment type="caution">
    <text evidence="9">The sequence shown here is derived from an EMBL/GenBank/DDBJ whole genome shotgun (WGS) entry which is preliminary data.</text>
</comment>
<comment type="subcellular location">
    <subcellularLocation>
        <location evidence="1">Membrane</location>
        <topology evidence="1">Single-pass membrane protein</topology>
    </subcellularLocation>
</comment>
<organism evidence="9 10">
    <name type="scientific">Bacillus songklensis</name>
    <dbReference type="NCBI Taxonomy" id="1069116"/>
    <lineage>
        <taxon>Bacteria</taxon>
        <taxon>Bacillati</taxon>
        <taxon>Bacillota</taxon>
        <taxon>Bacilli</taxon>
        <taxon>Bacillales</taxon>
        <taxon>Bacillaceae</taxon>
        <taxon>Bacillus</taxon>
    </lineage>
</organism>
<evidence type="ECO:0000259" key="7">
    <source>
        <dbReference type="Pfam" id="PF25917"/>
    </source>
</evidence>
<name>A0ABV8B2V1_9BACI</name>
<dbReference type="InterPro" id="IPR050739">
    <property type="entry name" value="MFP"/>
</dbReference>
<dbReference type="InterPro" id="IPR058625">
    <property type="entry name" value="MdtA-like_BSH"/>
</dbReference>
<dbReference type="InterPro" id="IPR011053">
    <property type="entry name" value="Single_hybrid_motif"/>
</dbReference>
<proteinExistence type="inferred from homology"/>
<comment type="similarity">
    <text evidence="2">Belongs to the membrane fusion protein (MFP) (TC 8.A.1) family.</text>
</comment>
<protein>
    <submittedName>
        <fullName evidence="9">HlyD family secretion protein</fullName>
    </submittedName>
</protein>
<feature type="domain" description="YknX-like beta-barrel" evidence="8">
    <location>
        <begin position="125"/>
        <end position="214"/>
    </location>
</feature>
<dbReference type="EMBL" id="JBHRZT010000032">
    <property type="protein sequence ID" value="MFC3883514.1"/>
    <property type="molecule type" value="Genomic_DNA"/>
</dbReference>
<dbReference type="Pfam" id="PF25917">
    <property type="entry name" value="BSH_RND"/>
    <property type="match status" value="1"/>
</dbReference>
<evidence type="ECO:0000256" key="1">
    <source>
        <dbReference type="ARBA" id="ARBA00004167"/>
    </source>
</evidence>
<dbReference type="InterPro" id="IPR058636">
    <property type="entry name" value="Beta-barrel_YknX"/>
</dbReference>
<evidence type="ECO:0000313" key="9">
    <source>
        <dbReference type="EMBL" id="MFC3883514.1"/>
    </source>
</evidence>
<sequence>MKRKIVLMILFAVMIASGGSIGYYYWYQGSHYVKTEDARIQGDQYKVMPQIPGEITSIDVGEGDLLQQNEVIAEQDLANIDPSMINKSIIRAPISGNVIKIFSKEHETVAPGQAIALMVNMDELYVSANIEETEIGKVKEGQLVDITIDTLDGQMIQGKVRKIGQASNSAFALVPAVNTSGNFNKVKQRIPIEIAISKPEDMKLVPGTNVEIKIHIS</sequence>
<dbReference type="Pfam" id="PF25990">
    <property type="entry name" value="Beta-barrel_YknX"/>
    <property type="match status" value="1"/>
</dbReference>
<keyword evidence="10" id="KW-1185">Reference proteome</keyword>